<dbReference type="STRING" id="112498.A0A2D3VDF0"/>
<dbReference type="PANTHER" id="PTHR38797">
    <property type="entry name" value="NUCLEAR PORE COMPLEX PROTEIN NUP85-RELATED"/>
    <property type="match status" value="1"/>
</dbReference>
<dbReference type="EMBL" id="FJUY01000025">
    <property type="protein sequence ID" value="CZT25110.1"/>
    <property type="molecule type" value="Genomic_DNA"/>
</dbReference>
<evidence type="ECO:0000313" key="1">
    <source>
        <dbReference type="EMBL" id="CZT25110.1"/>
    </source>
</evidence>
<gene>
    <name evidence="1" type="ORF">RCC_10839</name>
</gene>
<dbReference type="GeneID" id="35605874"/>
<dbReference type="Proteomes" id="UP000225277">
    <property type="component" value="Unassembled WGS sequence"/>
</dbReference>
<reference evidence="1 2" key="1">
    <citation type="submission" date="2016-03" db="EMBL/GenBank/DDBJ databases">
        <authorList>
            <person name="Ploux O."/>
        </authorList>
    </citation>
    <scope>NUCLEOTIDE SEQUENCE [LARGE SCALE GENOMIC DNA]</scope>
    <source>
        <strain evidence="1 2">URUG2</strain>
    </source>
</reference>
<dbReference type="InterPro" id="IPR053204">
    <property type="entry name" value="Oxopyrrolidines_Biosynth-assoc"/>
</dbReference>
<accession>A0A2D3VDF0</accession>
<dbReference type="InterPro" id="IPR022085">
    <property type="entry name" value="OpdG"/>
</dbReference>
<dbReference type="Pfam" id="PF12311">
    <property type="entry name" value="DUF3632"/>
    <property type="match status" value="1"/>
</dbReference>
<dbReference type="PANTHER" id="PTHR38797:SF4">
    <property type="entry name" value="NUCLEAR PORE COMPLEX PROTEIN NUP85"/>
    <property type="match status" value="1"/>
</dbReference>
<proteinExistence type="predicted"/>
<evidence type="ECO:0000313" key="2">
    <source>
        <dbReference type="Proteomes" id="UP000225277"/>
    </source>
</evidence>
<keyword evidence="2" id="KW-1185">Reference proteome</keyword>
<dbReference type="AlphaFoldDB" id="A0A2D3VDF0"/>
<dbReference type="OrthoDB" id="3350591at2759"/>
<sequence length="302" mass="34580">MTDNADPSLNASQEDHTSALLQRQSEALCRFLSDPSISASEAAQNLTAPTLGAQRKAKSNHETLSDGSKLWKDIANAIRNQTDQNDRLVELVREIQKISDDDDTFKSMAGYHMYWTEFAYDFKVPRSDDADREAQMQGWVNMNAFCAKLSRSRVPALDERSRSAWVIKEALEKTPWEQTSHADLEEMLEDDPDDEVVAEEVAYEYEIRKITVLEYWIPAAAAWMKNDSRGIYEMEGKISIADDEGWYPSNWTGRRGWSKDRFAFWKDRFRTISDIEELSESTRREAVDAAECMEAVMRGSTS</sequence>
<name>A0A2D3VDF0_9PEZI</name>
<organism evidence="1 2">
    <name type="scientific">Ramularia collo-cygni</name>
    <dbReference type="NCBI Taxonomy" id="112498"/>
    <lineage>
        <taxon>Eukaryota</taxon>
        <taxon>Fungi</taxon>
        <taxon>Dikarya</taxon>
        <taxon>Ascomycota</taxon>
        <taxon>Pezizomycotina</taxon>
        <taxon>Dothideomycetes</taxon>
        <taxon>Dothideomycetidae</taxon>
        <taxon>Mycosphaerellales</taxon>
        <taxon>Mycosphaerellaceae</taxon>
        <taxon>Ramularia</taxon>
    </lineage>
</organism>
<protein>
    <submittedName>
        <fullName evidence="1">Uncharacterized protein</fullName>
    </submittedName>
</protein>
<dbReference type="RefSeq" id="XP_023631833.1">
    <property type="nucleotide sequence ID" value="XM_023776065.1"/>
</dbReference>